<reference evidence="1 2" key="1">
    <citation type="submission" date="2017-04" db="EMBL/GenBank/DDBJ databases">
        <authorList>
            <person name="Afonso C.L."/>
            <person name="Miller P.J."/>
            <person name="Scott M.A."/>
            <person name="Spackman E."/>
            <person name="Goraichik I."/>
            <person name="Dimitrov K.M."/>
            <person name="Suarez D.L."/>
            <person name="Swayne D.E."/>
        </authorList>
    </citation>
    <scope>NUCLEOTIDE SEQUENCE [LARGE SCALE GENOMIC DNA]</scope>
    <source>
        <strain evidence="1 2">CGMCC 1.12708</strain>
    </source>
</reference>
<evidence type="ECO:0000313" key="1">
    <source>
        <dbReference type="EMBL" id="SMC67954.1"/>
    </source>
</evidence>
<keyword evidence="2" id="KW-1185">Reference proteome</keyword>
<protein>
    <submittedName>
        <fullName evidence="1">Uncharacterized protein</fullName>
    </submittedName>
</protein>
<dbReference type="AlphaFoldDB" id="A0A1W2B545"/>
<dbReference type="Proteomes" id="UP000192393">
    <property type="component" value="Unassembled WGS sequence"/>
</dbReference>
<gene>
    <name evidence="1" type="ORF">SAMN06296427_105266</name>
</gene>
<sequence>MTAFQITNMDTGARYDGRLTIVDVHTKGFWKSDPVQEFYGIREFN</sequence>
<accession>A0A1W2B545</accession>
<organism evidence="1 2">
    <name type="scientific">Moheibacter sediminis</name>
    <dbReference type="NCBI Taxonomy" id="1434700"/>
    <lineage>
        <taxon>Bacteria</taxon>
        <taxon>Pseudomonadati</taxon>
        <taxon>Bacteroidota</taxon>
        <taxon>Flavobacteriia</taxon>
        <taxon>Flavobacteriales</taxon>
        <taxon>Weeksellaceae</taxon>
        <taxon>Moheibacter</taxon>
    </lineage>
</organism>
<evidence type="ECO:0000313" key="2">
    <source>
        <dbReference type="Proteomes" id="UP000192393"/>
    </source>
</evidence>
<name>A0A1W2B545_9FLAO</name>
<dbReference type="EMBL" id="FWXS01000005">
    <property type="protein sequence ID" value="SMC67954.1"/>
    <property type="molecule type" value="Genomic_DNA"/>
</dbReference>
<proteinExistence type="predicted"/>